<dbReference type="HOGENOM" id="CLU_071589_0_1_9"/>
<dbReference type="Gene3D" id="2.50.20.40">
    <property type="match status" value="1"/>
</dbReference>
<protein>
    <submittedName>
        <fullName evidence="2">Tandem lipoprotein</fullName>
    </submittedName>
</protein>
<evidence type="ECO:0000256" key="1">
    <source>
        <dbReference type="ARBA" id="ARBA00009715"/>
    </source>
</evidence>
<dbReference type="PATRIC" id="fig|1169311.3.peg.3109"/>
<comment type="caution">
    <text evidence="2">The sequence shown here is derived from an EMBL/GenBank/DDBJ whole genome shotgun (WGS) entry which is preliminary data.</text>
</comment>
<dbReference type="Proteomes" id="UP000013638">
    <property type="component" value="Unassembled WGS sequence"/>
</dbReference>
<dbReference type="EMBL" id="ASDZ01000054">
    <property type="protein sequence ID" value="EOK05985.1"/>
    <property type="molecule type" value="Genomic_DNA"/>
</dbReference>
<gene>
    <name evidence="2" type="ORF">WOU_03177</name>
</gene>
<evidence type="ECO:0000313" key="3">
    <source>
        <dbReference type="Proteomes" id="UP000013638"/>
    </source>
</evidence>
<dbReference type="InterPro" id="IPR038641">
    <property type="entry name" value="Csa_sf"/>
</dbReference>
<evidence type="ECO:0000313" key="2">
    <source>
        <dbReference type="EMBL" id="EOK05985.1"/>
    </source>
</evidence>
<dbReference type="InterPro" id="IPR007595">
    <property type="entry name" value="Csa"/>
</dbReference>
<name>R3JX77_ENTFL</name>
<dbReference type="AlphaFoldDB" id="R3JX77"/>
<dbReference type="Pfam" id="PF04507">
    <property type="entry name" value="DUF576"/>
    <property type="match status" value="1"/>
</dbReference>
<organism evidence="2 3">
    <name type="scientific">Enterococcus faecalis ATCC 6055</name>
    <dbReference type="NCBI Taxonomy" id="1169311"/>
    <lineage>
        <taxon>Bacteria</taxon>
        <taxon>Bacillati</taxon>
        <taxon>Bacillota</taxon>
        <taxon>Bacilli</taxon>
        <taxon>Lactobacillales</taxon>
        <taxon>Enterococcaceae</taxon>
        <taxon>Enterococcus</taxon>
    </lineage>
</organism>
<sequence>MAEQTKSKEEVEQGFEKVLAMYPTKNLMDFYEMEGYRDEEFDKDDKGVWVLQSSMDIKIKKEDPLVSEGMVLRLNRNTRKGKGKYYKKIFKKGEDTKKELYPITYDEAGIHLVEDISDQALKEKIEHFKFFVQYGDLKNLDQYKNIRKMYNPEVPMYELEYQLTNEEANVKALRERYDIPTQDAPTMLLKGQGDINGSSVGYKNIEFTFDKKVDVFFTDSIDYQPQTEDDI</sequence>
<proteinExistence type="inferred from homology"/>
<reference evidence="2 3" key="1">
    <citation type="submission" date="2013-02" db="EMBL/GenBank/DDBJ databases">
        <title>The Genome Sequence of Enterococcus faecalis ATCC_6055.</title>
        <authorList>
            <consortium name="The Broad Institute Genome Sequencing Platform"/>
            <consortium name="The Broad Institute Genome Sequencing Center for Infectious Disease"/>
            <person name="Earl A.M."/>
            <person name="Gilmore M.S."/>
            <person name="Lebreton F."/>
            <person name="Walker B."/>
            <person name="Young S.K."/>
            <person name="Zeng Q."/>
            <person name="Gargeya S."/>
            <person name="Fitzgerald M."/>
            <person name="Haas B."/>
            <person name="Abouelleil A."/>
            <person name="Alvarado L."/>
            <person name="Arachchi H.M."/>
            <person name="Berlin A.M."/>
            <person name="Chapman S.B."/>
            <person name="Dewar J."/>
            <person name="Goldberg J."/>
            <person name="Griggs A."/>
            <person name="Gujja S."/>
            <person name="Hansen M."/>
            <person name="Howarth C."/>
            <person name="Imamovic A."/>
            <person name="Larimer J."/>
            <person name="McCowan C."/>
            <person name="Murphy C."/>
            <person name="Neiman D."/>
            <person name="Pearson M."/>
            <person name="Priest M."/>
            <person name="Roberts A."/>
            <person name="Saif S."/>
            <person name="Shea T."/>
            <person name="Sisk P."/>
            <person name="Sykes S."/>
            <person name="Wortman J."/>
            <person name="Nusbaum C."/>
            <person name="Birren B."/>
        </authorList>
    </citation>
    <scope>NUCLEOTIDE SEQUENCE [LARGE SCALE GENOMIC DNA]</scope>
    <source>
        <strain evidence="2 3">ATCC 6055</strain>
    </source>
</reference>
<keyword evidence="2" id="KW-0449">Lipoprotein</keyword>
<dbReference type="NCBIfam" id="TIGR01742">
    <property type="entry name" value="SA_tandem_lipo"/>
    <property type="match status" value="1"/>
</dbReference>
<accession>R3JX77</accession>
<comment type="similarity">
    <text evidence="1">Belongs to the staphylococcal tandem lipoprotein family.</text>
</comment>